<protein>
    <submittedName>
        <fullName evidence="1">Uncharacterized protein</fullName>
    </submittedName>
</protein>
<dbReference type="EMBL" id="VSSQ01089528">
    <property type="protein sequence ID" value="MPN35738.1"/>
    <property type="molecule type" value="Genomic_DNA"/>
</dbReference>
<gene>
    <name evidence="1" type="ORF">SDC9_183237</name>
</gene>
<evidence type="ECO:0000313" key="1">
    <source>
        <dbReference type="EMBL" id="MPN35738.1"/>
    </source>
</evidence>
<reference evidence="1" key="1">
    <citation type="submission" date="2019-08" db="EMBL/GenBank/DDBJ databases">
        <authorList>
            <person name="Kucharzyk K."/>
            <person name="Murdoch R.W."/>
            <person name="Higgins S."/>
            <person name="Loffler F."/>
        </authorList>
    </citation>
    <scope>NUCLEOTIDE SEQUENCE</scope>
</reference>
<proteinExistence type="predicted"/>
<name>A0A645H9R5_9ZZZZ</name>
<sequence length="112" mass="13505">MVRQIRQYWNVLRFRIRHVCRRQREQAAKGEEHYHRNHQHTGAGDDFRTFLLGKFATEIFLILFAFRDHEGRNDWREVEREHHDGNTQPYGNQDAVMTSQSDIADINLIDNR</sequence>
<dbReference type="AlphaFoldDB" id="A0A645H9R5"/>
<accession>A0A645H9R5</accession>
<organism evidence="1">
    <name type="scientific">bioreactor metagenome</name>
    <dbReference type="NCBI Taxonomy" id="1076179"/>
    <lineage>
        <taxon>unclassified sequences</taxon>
        <taxon>metagenomes</taxon>
        <taxon>ecological metagenomes</taxon>
    </lineage>
</organism>
<comment type="caution">
    <text evidence="1">The sequence shown here is derived from an EMBL/GenBank/DDBJ whole genome shotgun (WGS) entry which is preliminary data.</text>
</comment>